<protein>
    <recommendedName>
        <fullName evidence="3">Protein-tyrosine sulfotransferase</fullName>
    </recommendedName>
</protein>
<dbReference type="KEGG" id="ehx:EMIHUDRAFT_242691"/>
<name>A0A0D3J877_EMIH1</name>
<keyword evidence="2" id="KW-1185">Reference proteome</keyword>
<dbReference type="Proteomes" id="UP000013827">
    <property type="component" value="Unassembled WGS sequence"/>
</dbReference>
<dbReference type="EnsemblProtists" id="EOD19712">
    <property type="protein sequence ID" value="EOD19712"/>
    <property type="gene ID" value="EMIHUDRAFT_242691"/>
</dbReference>
<dbReference type="PaxDb" id="2903-EOD19712"/>
<reference evidence="1" key="2">
    <citation type="submission" date="2024-10" db="UniProtKB">
        <authorList>
            <consortium name="EnsemblProtists"/>
        </authorList>
    </citation>
    <scope>IDENTIFICATION</scope>
</reference>
<dbReference type="InterPro" id="IPR027417">
    <property type="entry name" value="P-loop_NTPase"/>
</dbReference>
<organism evidence="1 2">
    <name type="scientific">Emiliania huxleyi (strain CCMP1516)</name>
    <dbReference type="NCBI Taxonomy" id="280463"/>
    <lineage>
        <taxon>Eukaryota</taxon>
        <taxon>Haptista</taxon>
        <taxon>Haptophyta</taxon>
        <taxon>Prymnesiophyceae</taxon>
        <taxon>Isochrysidales</taxon>
        <taxon>Noelaerhabdaceae</taxon>
        <taxon>Emiliania</taxon>
    </lineage>
</organism>
<dbReference type="RefSeq" id="XP_005772141.1">
    <property type="nucleotide sequence ID" value="XM_005772084.1"/>
</dbReference>
<dbReference type="GeneID" id="17265254"/>
<dbReference type="Gene3D" id="3.40.50.300">
    <property type="entry name" value="P-loop containing nucleotide triphosphate hydrolases"/>
    <property type="match status" value="1"/>
</dbReference>
<evidence type="ECO:0000313" key="2">
    <source>
        <dbReference type="Proteomes" id="UP000013827"/>
    </source>
</evidence>
<evidence type="ECO:0000313" key="1">
    <source>
        <dbReference type="EnsemblProtists" id="EOD19712"/>
    </source>
</evidence>
<evidence type="ECO:0008006" key="3">
    <source>
        <dbReference type="Google" id="ProtNLM"/>
    </source>
</evidence>
<proteinExistence type="predicted"/>
<sequence>MFDDSNVKLLEFFNAPATWYAMLGSNCTSHNGRLEVRVPAAMRLHVLGSPDPPPAVDLRSWARSPAPTHYSLRVLNAGLGTTATHFTHTLFCDLGMRAVHHEQSCNLPMGSQQRVLSVFRRYNRLRDCIASPHHCSNVMQWKQQFARDVLWLISRHGGGVEALSDVPYANIFRELLVLIPTLQVLHTVREPFEWATQRLHA</sequence>
<dbReference type="HOGENOM" id="CLU_1362599_0_0_1"/>
<reference evidence="2" key="1">
    <citation type="journal article" date="2013" name="Nature">
        <title>Pan genome of the phytoplankton Emiliania underpins its global distribution.</title>
        <authorList>
            <person name="Read B.A."/>
            <person name="Kegel J."/>
            <person name="Klute M.J."/>
            <person name="Kuo A."/>
            <person name="Lefebvre S.C."/>
            <person name="Maumus F."/>
            <person name="Mayer C."/>
            <person name="Miller J."/>
            <person name="Monier A."/>
            <person name="Salamov A."/>
            <person name="Young J."/>
            <person name="Aguilar M."/>
            <person name="Claverie J.M."/>
            <person name="Frickenhaus S."/>
            <person name="Gonzalez K."/>
            <person name="Herman E.K."/>
            <person name="Lin Y.C."/>
            <person name="Napier J."/>
            <person name="Ogata H."/>
            <person name="Sarno A.F."/>
            <person name="Shmutz J."/>
            <person name="Schroeder D."/>
            <person name="de Vargas C."/>
            <person name="Verret F."/>
            <person name="von Dassow P."/>
            <person name="Valentin K."/>
            <person name="Van de Peer Y."/>
            <person name="Wheeler G."/>
            <person name="Dacks J.B."/>
            <person name="Delwiche C.F."/>
            <person name="Dyhrman S.T."/>
            <person name="Glockner G."/>
            <person name="John U."/>
            <person name="Richards T."/>
            <person name="Worden A.Z."/>
            <person name="Zhang X."/>
            <person name="Grigoriev I.V."/>
            <person name="Allen A.E."/>
            <person name="Bidle K."/>
            <person name="Borodovsky M."/>
            <person name="Bowler C."/>
            <person name="Brownlee C."/>
            <person name="Cock J.M."/>
            <person name="Elias M."/>
            <person name="Gladyshev V.N."/>
            <person name="Groth M."/>
            <person name="Guda C."/>
            <person name="Hadaegh A."/>
            <person name="Iglesias-Rodriguez M.D."/>
            <person name="Jenkins J."/>
            <person name="Jones B.M."/>
            <person name="Lawson T."/>
            <person name="Leese F."/>
            <person name="Lindquist E."/>
            <person name="Lobanov A."/>
            <person name="Lomsadze A."/>
            <person name="Malik S.B."/>
            <person name="Marsh M.E."/>
            <person name="Mackinder L."/>
            <person name="Mock T."/>
            <person name="Mueller-Roeber B."/>
            <person name="Pagarete A."/>
            <person name="Parker M."/>
            <person name="Probert I."/>
            <person name="Quesneville H."/>
            <person name="Raines C."/>
            <person name="Rensing S.A."/>
            <person name="Riano-Pachon D.M."/>
            <person name="Richier S."/>
            <person name="Rokitta S."/>
            <person name="Shiraiwa Y."/>
            <person name="Soanes D.M."/>
            <person name="van der Giezen M."/>
            <person name="Wahlund T.M."/>
            <person name="Williams B."/>
            <person name="Wilson W."/>
            <person name="Wolfe G."/>
            <person name="Wurch L.L."/>
        </authorList>
    </citation>
    <scope>NUCLEOTIDE SEQUENCE</scope>
</reference>
<dbReference type="AlphaFoldDB" id="A0A0D3J877"/>
<accession>A0A0D3J877</accession>
<dbReference type="InterPro" id="IPR040632">
    <property type="entry name" value="Sulfotransfer_4"/>
</dbReference>
<dbReference type="Pfam" id="PF17784">
    <property type="entry name" value="Sulfotransfer_4"/>
    <property type="match status" value="1"/>
</dbReference>